<keyword evidence="2 4" id="KW-0694">RNA-binding</keyword>
<feature type="region of interest" description="Disordered" evidence="5">
    <location>
        <begin position="1"/>
        <end position="236"/>
    </location>
</feature>
<evidence type="ECO:0000256" key="5">
    <source>
        <dbReference type="SAM" id="MobiDB-lite"/>
    </source>
</evidence>
<evidence type="ECO:0000256" key="1">
    <source>
        <dbReference type="ARBA" id="ARBA00004604"/>
    </source>
</evidence>
<evidence type="ECO:0000256" key="2">
    <source>
        <dbReference type="ARBA" id="ARBA00022884"/>
    </source>
</evidence>
<feature type="compositionally biased region" description="Low complexity" evidence="5">
    <location>
        <begin position="76"/>
        <end position="94"/>
    </location>
</feature>
<evidence type="ECO:0000313" key="8">
    <source>
        <dbReference type="Proteomes" id="UP000053841"/>
    </source>
</evidence>
<dbReference type="RefSeq" id="XP_007718529.1">
    <property type="nucleotide sequence ID" value="XM_007720339.1"/>
</dbReference>
<dbReference type="eggNOG" id="KOG4208">
    <property type="taxonomic scope" value="Eukaryota"/>
</dbReference>
<dbReference type="KEGG" id="bze:COCCADRAFT_10168"/>
<feature type="compositionally biased region" description="Low complexity" evidence="5">
    <location>
        <begin position="438"/>
        <end position="449"/>
    </location>
</feature>
<organism evidence="7 8">
    <name type="scientific">Cochliobolus carbonum (strain 26-R-13)</name>
    <name type="common">Maize leaf spot fungus</name>
    <name type="synonym">Bipolaris zeicola</name>
    <dbReference type="NCBI Taxonomy" id="930089"/>
    <lineage>
        <taxon>Eukaryota</taxon>
        <taxon>Fungi</taxon>
        <taxon>Dikarya</taxon>
        <taxon>Ascomycota</taxon>
        <taxon>Pezizomycotina</taxon>
        <taxon>Dothideomycetes</taxon>
        <taxon>Pleosporomycetidae</taxon>
        <taxon>Pleosporales</taxon>
        <taxon>Pleosporineae</taxon>
        <taxon>Pleosporaceae</taxon>
        <taxon>Bipolaris</taxon>
    </lineage>
</organism>
<feature type="compositionally biased region" description="Acidic residues" evidence="5">
    <location>
        <begin position="198"/>
        <end position="213"/>
    </location>
</feature>
<feature type="compositionally biased region" description="Low complexity" evidence="5">
    <location>
        <begin position="134"/>
        <end position="148"/>
    </location>
</feature>
<dbReference type="InterPro" id="IPR000504">
    <property type="entry name" value="RRM_dom"/>
</dbReference>
<dbReference type="OrthoDB" id="21467at2759"/>
<dbReference type="HOGENOM" id="CLU_025741_5_2_1"/>
<dbReference type="SMART" id="SM00360">
    <property type="entry name" value="RRM"/>
    <property type="match status" value="1"/>
</dbReference>
<dbReference type="InterPro" id="IPR035979">
    <property type="entry name" value="RBD_domain_sf"/>
</dbReference>
<dbReference type="CDD" id="cd12307">
    <property type="entry name" value="RRM_NIFK_like"/>
    <property type="match status" value="1"/>
</dbReference>
<protein>
    <recommendedName>
        <fullName evidence="6">RRM domain-containing protein</fullName>
    </recommendedName>
</protein>
<accession>W6XPJ7</accession>
<dbReference type="GeneID" id="19142412"/>
<reference evidence="7 8" key="1">
    <citation type="journal article" date="2013" name="PLoS Genet.">
        <title>Comparative genome structure, secondary metabolite, and effector coding capacity across Cochliobolus pathogens.</title>
        <authorList>
            <person name="Condon B.J."/>
            <person name="Leng Y."/>
            <person name="Wu D."/>
            <person name="Bushley K.E."/>
            <person name="Ohm R.A."/>
            <person name="Otillar R."/>
            <person name="Martin J."/>
            <person name="Schackwitz W."/>
            <person name="Grimwood J."/>
            <person name="MohdZainudin N."/>
            <person name="Xue C."/>
            <person name="Wang R."/>
            <person name="Manning V.A."/>
            <person name="Dhillon B."/>
            <person name="Tu Z.J."/>
            <person name="Steffenson B.J."/>
            <person name="Salamov A."/>
            <person name="Sun H."/>
            <person name="Lowry S."/>
            <person name="LaButti K."/>
            <person name="Han J."/>
            <person name="Copeland A."/>
            <person name="Lindquist E."/>
            <person name="Barry K."/>
            <person name="Schmutz J."/>
            <person name="Baker S.E."/>
            <person name="Ciuffetti L.M."/>
            <person name="Grigoriev I.V."/>
            <person name="Zhong S."/>
            <person name="Turgeon B.G."/>
        </authorList>
    </citation>
    <scope>NUCLEOTIDE SEQUENCE [LARGE SCALE GENOMIC DNA]</scope>
    <source>
        <strain evidence="7 8">26-R-13</strain>
    </source>
</reference>
<feature type="compositionally biased region" description="Low complexity" evidence="5">
    <location>
        <begin position="500"/>
        <end position="515"/>
    </location>
</feature>
<dbReference type="Gene3D" id="3.30.70.330">
    <property type="match status" value="1"/>
</dbReference>
<feature type="compositionally biased region" description="Basic and acidic residues" evidence="5">
    <location>
        <begin position="484"/>
        <end position="499"/>
    </location>
</feature>
<feature type="compositionally biased region" description="Acidic residues" evidence="5">
    <location>
        <begin position="179"/>
        <end position="189"/>
    </location>
</feature>
<dbReference type="GO" id="GO:0003723">
    <property type="term" value="F:RNA binding"/>
    <property type="evidence" value="ECO:0007669"/>
    <property type="project" value="UniProtKB-UniRule"/>
</dbReference>
<name>W6XPJ7_COCC2</name>
<comment type="subcellular location">
    <subcellularLocation>
        <location evidence="1">Nucleus</location>
        <location evidence="1">Nucleolus</location>
    </subcellularLocation>
</comment>
<proteinExistence type="predicted"/>
<dbReference type="SUPFAM" id="SSF54928">
    <property type="entry name" value="RNA-binding domain, RBD"/>
    <property type="match status" value="1"/>
</dbReference>
<evidence type="ECO:0000313" key="7">
    <source>
        <dbReference type="EMBL" id="EUC27160.1"/>
    </source>
</evidence>
<dbReference type="Pfam" id="PF00076">
    <property type="entry name" value="RRM_1"/>
    <property type="match status" value="1"/>
</dbReference>
<dbReference type="GO" id="GO:0005730">
    <property type="term" value="C:nucleolus"/>
    <property type="evidence" value="ECO:0007669"/>
    <property type="project" value="UniProtKB-SubCell"/>
</dbReference>
<dbReference type="PROSITE" id="PS50102">
    <property type="entry name" value="RRM"/>
    <property type="match status" value="1"/>
</dbReference>
<keyword evidence="8" id="KW-1185">Reference proteome</keyword>
<feature type="region of interest" description="Disordered" evidence="5">
    <location>
        <begin position="404"/>
        <end position="554"/>
    </location>
</feature>
<feature type="compositionally biased region" description="Basic and acidic residues" evidence="5">
    <location>
        <begin position="523"/>
        <end position="541"/>
    </location>
</feature>
<dbReference type="EMBL" id="KI964989">
    <property type="protein sequence ID" value="EUC27160.1"/>
    <property type="molecule type" value="Genomic_DNA"/>
</dbReference>
<dbReference type="STRING" id="930089.W6XPJ7"/>
<evidence type="ECO:0000256" key="3">
    <source>
        <dbReference type="ARBA" id="ARBA00023242"/>
    </source>
</evidence>
<dbReference type="AlphaFoldDB" id="W6XPJ7"/>
<gene>
    <name evidence="7" type="ORF">COCCADRAFT_10168</name>
</gene>
<feature type="compositionally biased region" description="Basic residues" evidence="5">
    <location>
        <begin position="542"/>
        <end position="554"/>
    </location>
</feature>
<dbReference type="PANTHER" id="PTHR46754">
    <property type="entry name" value="MKI67 FHA DOMAIN-INTERACTING NUCLEOLAR PHOSPHOPROTEIN"/>
    <property type="match status" value="1"/>
</dbReference>
<dbReference type="Proteomes" id="UP000053841">
    <property type="component" value="Unassembled WGS sequence"/>
</dbReference>
<evidence type="ECO:0000256" key="4">
    <source>
        <dbReference type="PROSITE-ProRule" id="PRU00176"/>
    </source>
</evidence>
<feature type="domain" description="RRM" evidence="6">
    <location>
        <begin position="241"/>
        <end position="319"/>
    </location>
</feature>
<dbReference type="InterPro" id="IPR012677">
    <property type="entry name" value="Nucleotide-bd_a/b_plait_sf"/>
</dbReference>
<sequence length="554" mass="60615">MAPDDTKGKKRKSAPETTPKAKKAKKADDVAASEPKPTRKSARKQASDFMDVDEEKEVAPVVAAEPVKPKKGKQSKAAAPAKVPEPAAEVAEVVEVQEKPKKQAKKAKTAVVEETTVTETPKETTKKTKKTKVAADVPAVVEETTVVTKPKKTKGGKKQEAPEPEPEPEVDATEPAAASDDEDVAEDDQTAALLAGFSDDDSDDADEDVDFNEDEKIPKLSAKQRKAIKQAEDAPKSNQPGVIYVGRVPRGFYEPQMKKYFSQFGKVNQLRLSRNKKTGASKHYAFVEFQSQEVADIVARTMNNYLLFGHVLKVHLIPTDQVHPDLFKGAKQRFKVDPRNKKAGLEMERGAERSQWEKRVVNENKRRGTKAKELKEIFDYEFEAPILKTVDSVPAHTTIKKLKSSESKKLITDTPAEEVTVAEPKAKKGKKGAKAEVETPATEAVEPTKVASPAQAKKGKKATKAAVPEKSNDVAEEPAVVEPAADKKTKKDKKRKSDVALETSTAVEEAVVEAPAKNKRAKKEKESKPETIVEEVEEKKVAAKPKKASKKAKA</sequence>
<feature type="compositionally biased region" description="Acidic residues" evidence="5">
    <location>
        <begin position="162"/>
        <end position="172"/>
    </location>
</feature>
<keyword evidence="3" id="KW-0539">Nucleus</keyword>
<evidence type="ECO:0000259" key="6">
    <source>
        <dbReference type="PROSITE" id="PS50102"/>
    </source>
</evidence>
<feature type="compositionally biased region" description="Low complexity" evidence="5">
    <location>
        <begin position="109"/>
        <end position="119"/>
    </location>
</feature>